<sequence length="114" mass="12904">MTWSIRFRGKNFNLTYFAPDDEYKVEQELTDKSGEPGSFAIAFPLDPNDEFRFTDITIKHSASSEEYPYKAIHGHHADYGEVYLMSSLEHGIIIYNGDVGTGPSNDDPYTGDRS</sequence>
<keyword evidence="2" id="KW-1185">Reference proteome</keyword>
<proteinExistence type="predicted"/>
<comment type="caution">
    <text evidence="1">The sequence shown here is derived from an EMBL/GenBank/DDBJ whole genome shotgun (WGS) entry which is preliminary data.</text>
</comment>
<accession>A0A2N9W1Y6</accession>
<dbReference type="Proteomes" id="UP000232163">
    <property type="component" value="Unassembled WGS sequence"/>
</dbReference>
<protein>
    <submittedName>
        <fullName evidence="1">Uncharacterized protein</fullName>
    </submittedName>
</protein>
<organism evidence="1 2">
    <name type="scientific">Phyllobacterium zundukense</name>
    <dbReference type="NCBI Taxonomy" id="1867719"/>
    <lineage>
        <taxon>Bacteria</taxon>
        <taxon>Pseudomonadati</taxon>
        <taxon>Pseudomonadota</taxon>
        <taxon>Alphaproteobacteria</taxon>
        <taxon>Hyphomicrobiales</taxon>
        <taxon>Phyllobacteriaceae</taxon>
        <taxon>Phyllobacterium</taxon>
    </lineage>
</organism>
<evidence type="ECO:0000313" key="2">
    <source>
        <dbReference type="Proteomes" id="UP000232163"/>
    </source>
</evidence>
<dbReference type="AlphaFoldDB" id="A0A2N9W1Y6"/>
<dbReference type="RefSeq" id="WP_100022267.1">
    <property type="nucleotide sequence ID" value="NZ_CP017940.1"/>
</dbReference>
<gene>
    <name evidence="1" type="ORF">B5P45_07130</name>
</gene>
<dbReference type="EMBL" id="MZMT01000017">
    <property type="protein sequence ID" value="PIO45754.1"/>
    <property type="molecule type" value="Genomic_DNA"/>
</dbReference>
<reference evidence="1 2" key="1">
    <citation type="journal article" date="2017" name="Int J Environ Stud">
        <title>Does the Miocene-Pliocene relict legume Oxytropis triphylla form nitrogen-fixing nodules with a combination of bacterial strains?</title>
        <authorList>
            <person name="Safronova V."/>
            <person name="Belimov A."/>
            <person name="Sazanova A."/>
            <person name="Kuznetsova I."/>
            <person name="Popova J."/>
            <person name="Andronov E."/>
            <person name="Verkhozina A."/>
            <person name="Tikhonovich I."/>
        </authorList>
    </citation>
    <scope>NUCLEOTIDE SEQUENCE [LARGE SCALE GENOMIC DNA]</scope>
    <source>
        <strain evidence="1 2">Tri-38</strain>
    </source>
</reference>
<evidence type="ECO:0000313" key="1">
    <source>
        <dbReference type="EMBL" id="PIO45754.1"/>
    </source>
</evidence>
<name>A0A2N9W1Y6_9HYPH</name>
<dbReference type="OrthoDB" id="8116897at2"/>